<name>A0ABU6SMU5_9FABA</name>
<keyword evidence="2" id="KW-1185">Reference proteome</keyword>
<protein>
    <submittedName>
        <fullName evidence="1">Uncharacterized protein</fullName>
    </submittedName>
</protein>
<evidence type="ECO:0000313" key="2">
    <source>
        <dbReference type="Proteomes" id="UP001341840"/>
    </source>
</evidence>
<sequence>MRLQLEDFFDDVLFLGVELCVCFIPWSRLKSLIWFSVAGVLVLSVRPILTLWSVGFVQVPGLAEFFYLHLSMSFLSEFFQILRLVHYYGLLEFPRPHGMKVYFWVEVRDLHGYFDESGDVSSETFMLSLFDSAQLVGVMDINGRGGKVVLE</sequence>
<proteinExistence type="predicted"/>
<accession>A0ABU6SMU5</accession>
<comment type="caution">
    <text evidence="1">The sequence shown here is derived from an EMBL/GenBank/DDBJ whole genome shotgun (WGS) entry which is preliminary data.</text>
</comment>
<reference evidence="1 2" key="1">
    <citation type="journal article" date="2023" name="Plants (Basel)">
        <title>Bridging the Gap: Combining Genomics and Transcriptomics Approaches to Understand Stylosanthes scabra, an Orphan Legume from the Brazilian Caatinga.</title>
        <authorList>
            <person name="Ferreira-Neto J.R.C."/>
            <person name="da Silva M.D."/>
            <person name="Binneck E."/>
            <person name="de Melo N.F."/>
            <person name="da Silva R.H."/>
            <person name="de Melo A.L.T.M."/>
            <person name="Pandolfi V."/>
            <person name="Bustamante F.O."/>
            <person name="Brasileiro-Vidal A.C."/>
            <person name="Benko-Iseppon A.M."/>
        </authorList>
    </citation>
    <scope>NUCLEOTIDE SEQUENCE [LARGE SCALE GENOMIC DNA]</scope>
    <source>
        <tissue evidence="1">Leaves</tissue>
    </source>
</reference>
<dbReference type="Proteomes" id="UP001341840">
    <property type="component" value="Unassembled WGS sequence"/>
</dbReference>
<organism evidence="1 2">
    <name type="scientific">Stylosanthes scabra</name>
    <dbReference type="NCBI Taxonomy" id="79078"/>
    <lineage>
        <taxon>Eukaryota</taxon>
        <taxon>Viridiplantae</taxon>
        <taxon>Streptophyta</taxon>
        <taxon>Embryophyta</taxon>
        <taxon>Tracheophyta</taxon>
        <taxon>Spermatophyta</taxon>
        <taxon>Magnoliopsida</taxon>
        <taxon>eudicotyledons</taxon>
        <taxon>Gunneridae</taxon>
        <taxon>Pentapetalae</taxon>
        <taxon>rosids</taxon>
        <taxon>fabids</taxon>
        <taxon>Fabales</taxon>
        <taxon>Fabaceae</taxon>
        <taxon>Papilionoideae</taxon>
        <taxon>50 kb inversion clade</taxon>
        <taxon>dalbergioids sensu lato</taxon>
        <taxon>Dalbergieae</taxon>
        <taxon>Pterocarpus clade</taxon>
        <taxon>Stylosanthes</taxon>
    </lineage>
</organism>
<evidence type="ECO:0000313" key="1">
    <source>
        <dbReference type="EMBL" id="MED6137474.1"/>
    </source>
</evidence>
<dbReference type="EMBL" id="JASCZI010061066">
    <property type="protein sequence ID" value="MED6137474.1"/>
    <property type="molecule type" value="Genomic_DNA"/>
</dbReference>
<gene>
    <name evidence="1" type="ORF">PIB30_065383</name>
</gene>